<dbReference type="SUPFAM" id="SSF55729">
    <property type="entry name" value="Acyl-CoA N-acyltransferases (Nat)"/>
    <property type="match status" value="1"/>
</dbReference>
<accession>A0A6J7RP67</accession>
<proteinExistence type="predicted"/>
<feature type="domain" description="N-acetyltransferase" evidence="1">
    <location>
        <begin position="156"/>
        <end position="304"/>
    </location>
</feature>
<dbReference type="AlphaFoldDB" id="A0A6J7RP67"/>
<name>A0A6J7RP67_9ZZZZ</name>
<reference evidence="2" key="1">
    <citation type="submission" date="2020-05" db="EMBL/GenBank/DDBJ databases">
        <authorList>
            <person name="Chiriac C."/>
            <person name="Salcher M."/>
            <person name="Ghai R."/>
            <person name="Kavagutti S V."/>
        </authorList>
    </citation>
    <scope>NUCLEOTIDE SEQUENCE</scope>
</reference>
<dbReference type="Pfam" id="PF00583">
    <property type="entry name" value="Acetyltransf_1"/>
    <property type="match status" value="1"/>
</dbReference>
<dbReference type="EMBL" id="CAFBPJ010000247">
    <property type="protein sequence ID" value="CAB5030472.1"/>
    <property type="molecule type" value="Genomic_DNA"/>
</dbReference>
<dbReference type="InterPro" id="IPR016181">
    <property type="entry name" value="Acyl_CoA_acyltransferase"/>
</dbReference>
<dbReference type="Gene3D" id="3.40.630.30">
    <property type="match status" value="1"/>
</dbReference>
<evidence type="ECO:0000313" key="2">
    <source>
        <dbReference type="EMBL" id="CAB5030472.1"/>
    </source>
</evidence>
<organism evidence="2">
    <name type="scientific">freshwater metagenome</name>
    <dbReference type="NCBI Taxonomy" id="449393"/>
    <lineage>
        <taxon>unclassified sequences</taxon>
        <taxon>metagenomes</taxon>
        <taxon>ecological metagenomes</taxon>
    </lineage>
</organism>
<evidence type="ECO:0000259" key="1">
    <source>
        <dbReference type="PROSITE" id="PS51186"/>
    </source>
</evidence>
<gene>
    <name evidence="2" type="ORF">UFOPK4092_01567</name>
</gene>
<dbReference type="InterPro" id="IPR000182">
    <property type="entry name" value="GNAT_dom"/>
</dbReference>
<sequence length="487" mass="51847">MTNRVRLAIPSGTEHLSLVDAVVTNFVVIHGGSPLQASELVNGVKGLVAWTIDVAYPSGAPGELVVQLEPVEGGVRCTIEDWGAPVAAFDQASGEVPAALQEIAGAVSELRMINLGHDGKRLSAVFPVQGFIAKLASIEVAHLRRGAPTSGEHAIPEVRGALPSDVEGISRLVFSIYGLSYVHENFYRPAWIAEQIADGSLLSTVAVVDGEVVGHHGLLSDQPRVAFESGVGVVHPIWQGIGVASSLAGLAVERAYQAGIPAIVARAVLIHPYSQRAEHAAGIRITGLLVGGVPIGVYGATKRGTTLLSYLPLTPHEHAVSIPSRYRAQLTAAFQNLGVEIAAADVNFVRAEFGALPALEVHLGDDLGSNGTCNITLGGWDDDARAKLIDTMRDAVRAKSDIVYCDVDLSSLTTPQLDEIVDLLRTYDFFYAGLVVYGRAGHDHLRMQAVLAPLDTIEVTDLVLDSDFAREVRQFVLSDHDQFSHLL</sequence>
<protein>
    <submittedName>
        <fullName evidence="2">Unannotated protein</fullName>
    </submittedName>
</protein>
<dbReference type="GO" id="GO:0016747">
    <property type="term" value="F:acyltransferase activity, transferring groups other than amino-acyl groups"/>
    <property type="evidence" value="ECO:0007669"/>
    <property type="project" value="InterPro"/>
</dbReference>
<dbReference type="PROSITE" id="PS51186">
    <property type="entry name" value="GNAT"/>
    <property type="match status" value="1"/>
</dbReference>